<evidence type="ECO:0000256" key="1">
    <source>
        <dbReference type="ARBA" id="ARBA00004496"/>
    </source>
</evidence>
<comment type="subcellular location">
    <subcellularLocation>
        <location evidence="1">Cytoplasm</location>
    </subcellularLocation>
</comment>
<dbReference type="InterPro" id="IPR056546">
    <property type="entry name" value="MreB_MamK-like"/>
</dbReference>
<dbReference type="Proteomes" id="UP000683493">
    <property type="component" value="Chromosome"/>
</dbReference>
<evidence type="ECO:0000256" key="3">
    <source>
        <dbReference type="ARBA" id="ARBA00022741"/>
    </source>
</evidence>
<accession>A0ABX8JKN4</accession>
<keyword evidence="4" id="KW-0067">ATP-binding</keyword>
<dbReference type="Pfam" id="PF06723">
    <property type="entry name" value="MreB_Mbl"/>
    <property type="match status" value="2"/>
</dbReference>
<keyword evidence="6" id="KW-1185">Reference proteome</keyword>
<dbReference type="PANTHER" id="PTHR42749:SF1">
    <property type="entry name" value="CELL SHAPE-DETERMINING PROTEIN MREB"/>
    <property type="match status" value="1"/>
</dbReference>
<evidence type="ECO:0000256" key="4">
    <source>
        <dbReference type="ARBA" id="ARBA00022840"/>
    </source>
</evidence>
<keyword evidence="2" id="KW-0963">Cytoplasm</keyword>
<name>A0ABX8JKN4_9BACT</name>
<protein>
    <submittedName>
        <fullName evidence="5">Rod shape-determining protein</fullName>
    </submittedName>
</protein>
<keyword evidence="3" id="KW-0547">Nucleotide-binding</keyword>
<evidence type="ECO:0000313" key="6">
    <source>
        <dbReference type="Proteomes" id="UP000683493"/>
    </source>
</evidence>
<reference evidence="5 6" key="1">
    <citation type="submission" date="2021-06" db="EMBL/GenBank/DDBJ databases">
        <title>Gemonas diversity in paddy soil.</title>
        <authorList>
            <person name="Liu G."/>
        </authorList>
    </citation>
    <scope>NUCLEOTIDE SEQUENCE [LARGE SCALE GENOMIC DNA]</scope>
    <source>
        <strain evidence="5 6">RG29</strain>
    </source>
</reference>
<evidence type="ECO:0000313" key="5">
    <source>
        <dbReference type="EMBL" id="QWV97867.1"/>
    </source>
</evidence>
<proteinExistence type="predicted"/>
<sequence>MTIFNMDQWRQHVALDVGTATTRIATGSCGMLELPSRIGSRKALRDGVIVDPDAAFRILQPVIERRRVFGMVKPSILGCAPSDATAEERQLLMDSIMKAGAAAVSIIPEPLAAAVGANLDVSSPYAQMVVDIGDGVTDCAVLRSGKVVASYALRGGCCRMRQAVVTAVESVQKTVLHEEEADLLLRGCGTSRPEEHAAGATAAAALVPVLEEIADGIDSFIRDLPNDIGCDVIYSGICLTGGGALIPGLRRLLEERTGVGVCTAVNPRGAVVEGARAILPVVVMLNRWK</sequence>
<evidence type="ECO:0000256" key="2">
    <source>
        <dbReference type="ARBA" id="ARBA00022490"/>
    </source>
</evidence>
<dbReference type="PANTHER" id="PTHR42749">
    <property type="entry name" value="CELL SHAPE-DETERMINING PROTEIN MREB"/>
    <property type="match status" value="1"/>
</dbReference>
<dbReference type="EMBL" id="CP076724">
    <property type="protein sequence ID" value="QWV97867.1"/>
    <property type="molecule type" value="Genomic_DNA"/>
</dbReference>
<gene>
    <name evidence="5" type="ORF">KP005_00790</name>
</gene>
<organism evidence="5 6">
    <name type="scientific">Geomonas diazotrophica</name>
    <dbReference type="NCBI Taxonomy" id="2843197"/>
    <lineage>
        <taxon>Bacteria</taxon>
        <taxon>Pseudomonadati</taxon>
        <taxon>Thermodesulfobacteriota</taxon>
        <taxon>Desulfuromonadia</taxon>
        <taxon>Geobacterales</taxon>
        <taxon>Geobacteraceae</taxon>
        <taxon>Geomonas</taxon>
    </lineage>
</organism>